<comment type="caution">
    <text evidence="2">The sequence shown here is derived from an EMBL/GenBank/DDBJ whole genome shotgun (WGS) entry which is preliminary data.</text>
</comment>
<accession>A0ABS6MQ25</accession>
<organism evidence="2 3">
    <name type="scientific">Arsukibacterium indicum</name>
    <dbReference type="NCBI Taxonomy" id="2848612"/>
    <lineage>
        <taxon>Bacteria</taxon>
        <taxon>Pseudomonadati</taxon>
        <taxon>Pseudomonadota</taxon>
        <taxon>Gammaproteobacteria</taxon>
        <taxon>Chromatiales</taxon>
        <taxon>Chromatiaceae</taxon>
        <taxon>Arsukibacterium</taxon>
    </lineage>
</organism>
<name>A0ABS6MQ25_9GAMM</name>
<reference evidence="2 3" key="1">
    <citation type="submission" date="2021-06" db="EMBL/GenBank/DDBJ databases">
        <title>Rheinheimera indica sp. nov., isolated from deep-sea sediment.</title>
        <authorList>
            <person name="Wang Z."/>
            <person name="Zhang X.-Y."/>
        </authorList>
    </citation>
    <scope>NUCLEOTIDE SEQUENCE [LARGE SCALE GENOMIC DNA]</scope>
    <source>
        <strain evidence="2 3">SM2107</strain>
    </source>
</reference>
<dbReference type="Proteomes" id="UP000704611">
    <property type="component" value="Unassembled WGS sequence"/>
</dbReference>
<gene>
    <name evidence="2" type="ORF">KQY15_17635</name>
</gene>
<dbReference type="EMBL" id="JAHRID010000010">
    <property type="protein sequence ID" value="MBV2130923.1"/>
    <property type="molecule type" value="Genomic_DNA"/>
</dbReference>
<feature type="region of interest" description="Disordered" evidence="1">
    <location>
        <begin position="59"/>
        <end position="106"/>
    </location>
</feature>
<dbReference type="RefSeq" id="WP_217671234.1">
    <property type="nucleotide sequence ID" value="NZ_JAHRID010000010.1"/>
</dbReference>
<evidence type="ECO:0000256" key="1">
    <source>
        <dbReference type="SAM" id="MobiDB-lite"/>
    </source>
</evidence>
<sequence>MKKPLCLVTPFIFITGILVSMPVKANSLEQAINECRQQQNALKRLVCYDEITLSASTASEKPSAVSSTSVQTHGQAPVRPAPVSNNPATAQAAPTSSDFGLEHKKPADKNTDEMYMTVSKVSYSPRKELIVEFDNGQIWRQNDSKFYEINVGERHFIKRGMLNSFTLGNDDNNRTIKVRRVE</sequence>
<protein>
    <submittedName>
        <fullName evidence="2">Uncharacterized protein</fullName>
    </submittedName>
</protein>
<proteinExistence type="predicted"/>
<evidence type="ECO:0000313" key="3">
    <source>
        <dbReference type="Proteomes" id="UP000704611"/>
    </source>
</evidence>
<evidence type="ECO:0000313" key="2">
    <source>
        <dbReference type="EMBL" id="MBV2130923.1"/>
    </source>
</evidence>
<feature type="compositionally biased region" description="Polar residues" evidence="1">
    <location>
        <begin position="59"/>
        <end position="74"/>
    </location>
</feature>
<keyword evidence="3" id="KW-1185">Reference proteome</keyword>
<feature type="compositionally biased region" description="Polar residues" evidence="1">
    <location>
        <begin position="83"/>
        <end position="98"/>
    </location>
</feature>